<dbReference type="SUPFAM" id="SSF53098">
    <property type="entry name" value="Ribonuclease H-like"/>
    <property type="match status" value="1"/>
</dbReference>
<reference evidence="1 2" key="1">
    <citation type="submission" date="2019-03" db="EMBL/GenBank/DDBJ databases">
        <title>Single cell metagenomics reveals metabolic interactions within the superorganism composed of flagellate Streblomastix strix and complex community of Bacteroidetes bacteria on its surface.</title>
        <authorList>
            <person name="Treitli S.C."/>
            <person name="Kolisko M."/>
            <person name="Husnik F."/>
            <person name="Keeling P."/>
            <person name="Hampl V."/>
        </authorList>
    </citation>
    <scope>NUCLEOTIDE SEQUENCE [LARGE SCALE GENOMIC DNA]</scope>
    <source>
        <strain evidence="1">ST1C</strain>
    </source>
</reference>
<dbReference type="AlphaFoldDB" id="A0A5J4TF99"/>
<accession>A0A5J4TF99</accession>
<dbReference type="InterPro" id="IPR012337">
    <property type="entry name" value="RNaseH-like_sf"/>
</dbReference>
<organism evidence="1 2">
    <name type="scientific">Streblomastix strix</name>
    <dbReference type="NCBI Taxonomy" id="222440"/>
    <lineage>
        <taxon>Eukaryota</taxon>
        <taxon>Metamonada</taxon>
        <taxon>Preaxostyla</taxon>
        <taxon>Oxymonadida</taxon>
        <taxon>Streblomastigidae</taxon>
        <taxon>Streblomastix</taxon>
    </lineage>
</organism>
<protein>
    <recommendedName>
        <fullName evidence="3">HAT C-terminal dimerisation domain-containing protein</fullName>
    </recommendedName>
</protein>
<dbReference type="OrthoDB" id="5990256at2759"/>
<evidence type="ECO:0000313" key="2">
    <source>
        <dbReference type="Proteomes" id="UP000324800"/>
    </source>
</evidence>
<feature type="non-terminal residue" evidence="1">
    <location>
        <position position="1"/>
    </location>
</feature>
<name>A0A5J4TF99_9EUKA</name>
<gene>
    <name evidence="1" type="ORF">EZS28_048308</name>
</gene>
<evidence type="ECO:0000313" key="1">
    <source>
        <dbReference type="EMBL" id="KAA6356165.1"/>
    </source>
</evidence>
<proteinExistence type="predicted"/>
<dbReference type="EMBL" id="SNRW01033432">
    <property type="protein sequence ID" value="KAA6356165.1"/>
    <property type="molecule type" value="Genomic_DNA"/>
</dbReference>
<sequence>KDLEISEVTETCKIVTQPKEYLNINYIKKLAKISLKLSLSNAPSERQFSAMKRIKSSTRNRLSQPMLNRFLVIISNSEEENKDKDAELISEAWLGEPYRF</sequence>
<dbReference type="Proteomes" id="UP000324800">
    <property type="component" value="Unassembled WGS sequence"/>
</dbReference>
<comment type="caution">
    <text evidence="1">The sequence shown here is derived from an EMBL/GenBank/DDBJ whole genome shotgun (WGS) entry which is preliminary data.</text>
</comment>
<evidence type="ECO:0008006" key="3">
    <source>
        <dbReference type="Google" id="ProtNLM"/>
    </source>
</evidence>